<dbReference type="OrthoDB" id="9772295at2"/>
<evidence type="ECO:0000313" key="2">
    <source>
        <dbReference type="Proteomes" id="UP000196573"/>
    </source>
</evidence>
<name>A0A1X7AFY8_9GAMM</name>
<dbReference type="Proteomes" id="UP000196573">
    <property type="component" value="Unassembled WGS sequence"/>
</dbReference>
<sequence length="441" mass="49562">MASSQHFIAWNRFGYGPDPSGLNTLGEDPIQFLRNQLENPRPPSLLASKTGIKKAENYLNHIKEFGAGSDEVGKRRLKLEYGRFVRDLSEARIKSDQPLIERLIAFWSNHFTVSVTNKTYLLGLLRDYQYTAIRSHVTGNFVDMLIAVAQHPAMLSYLDNINSFGPNSRAGKLTGRGLNENLAREILELHTMSVDGGYSQNDVLEFAKIITGWSLTTRQKQQIMEFDFHNFRHEPGPKKFLGRTIQEGGINEGLTALRMLAEHPATARHLATKMAIHFVSDDPPESLIRKLEDAYLQSGGNLKAMTLALIEAEESWEEPLAKVKSTPEFVLSAYRATGYKPSQREILSAFKALDYRPFRAGSPKGFPDQSENWATPTTIMKRMEWAMELSGRLSITTNPYNQAKELLGSTMEDATKFVIRGAESGSQGIALMLMSPEFQKR</sequence>
<dbReference type="Pfam" id="PF08811">
    <property type="entry name" value="DUF1800"/>
    <property type="match status" value="1"/>
</dbReference>
<accession>A0A1X7AFY8</accession>
<gene>
    <name evidence="1" type="ORF">EHSB41UT_00932</name>
</gene>
<dbReference type="AlphaFoldDB" id="A0A1X7AFY8"/>
<keyword evidence="2" id="KW-1185">Reference proteome</keyword>
<protein>
    <recommendedName>
        <fullName evidence="3">DUF1800 domain-containing protein</fullName>
    </recommendedName>
</protein>
<proteinExistence type="predicted"/>
<evidence type="ECO:0008006" key="3">
    <source>
        <dbReference type="Google" id="ProtNLM"/>
    </source>
</evidence>
<reference evidence="1 2" key="1">
    <citation type="submission" date="2017-03" db="EMBL/GenBank/DDBJ databases">
        <authorList>
            <person name="Afonso C.L."/>
            <person name="Miller P.J."/>
            <person name="Scott M.A."/>
            <person name="Spackman E."/>
            <person name="Goraichik I."/>
            <person name="Dimitrov K.M."/>
            <person name="Suarez D.L."/>
            <person name="Swayne D.E."/>
        </authorList>
    </citation>
    <scope>NUCLEOTIDE SEQUENCE [LARGE SCALE GENOMIC DNA]</scope>
    <source>
        <strain evidence="1">SB41UT1</strain>
    </source>
</reference>
<dbReference type="RefSeq" id="WP_087107391.1">
    <property type="nucleotide sequence ID" value="NZ_CBCSCN010000001.1"/>
</dbReference>
<dbReference type="EMBL" id="FWPT01000002">
    <property type="protein sequence ID" value="SMA38838.1"/>
    <property type="molecule type" value="Genomic_DNA"/>
</dbReference>
<dbReference type="InterPro" id="IPR014917">
    <property type="entry name" value="DUF1800"/>
</dbReference>
<evidence type="ECO:0000313" key="1">
    <source>
        <dbReference type="EMBL" id="SMA38838.1"/>
    </source>
</evidence>
<organism evidence="1 2">
    <name type="scientific">Parendozoicomonas haliclonae</name>
    <dbReference type="NCBI Taxonomy" id="1960125"/>
    <lineage>
        <taxon>Bacteria</taxon>
        <taxon>Pseudomonadati</taxon>
        <taxon>Pseudomonadota</taxon>
        <taxon>Gammaproteobacteria</taxon>
        <taxon>Oceanospirillales</taxon>
        <taxon>Endozoicomonadaceae</taxon>
        <taxon>Parendozoicomonas</taxon>
    </lineage>
</organism>